<gene>
    <name evidence="1" type="ORF">CPB83DRAFT_909881</name>
</gene>
<dbReference type="OrthoDB" id="2745898at2759"/>
<dbReference type="Proteomes" id="UP000807306">
    <property type="component" value="Unassembled WGS sequence"/>
</dbReference>
<evidence type="ECO:0008006" key="3">
    <source>
        <dbReference type="Google" id="ProtNLM"/>
    </source>
</evidence>
<evidence type="ECO:0000313" key="2">
    <source>
        <dbReference type="Proteomes" id="UP000807306"/>
    </source>
</evidence>
<protein>
    <recommendedName>
        <fullName evidence="3">F-box domain-containing protein</fullName>
    </recommendedName>
</protein>
<sequence length="413" mass="47752">MRLASLYLPQELIREILDNFFTSEDVHTLRSCSLVSSEFQDLAQSKLFHTITFELKSLERHLKIIENLQIILLTRPQLGSYIRHIWLHLSFEDPRWIHSNPTFLSIVEQCHNFEQLSMTGMGTGPFVNSKKWHSAFWEPIVQPRLKQLHIECIWDFPFTFNVGCSRLESLSLYSINFEESTSKDLPPILSSHKPLRLKHLRFQGSPNSPDFVASWNRENVDGNIKFTDLLTLDLRLSRLHVGVEIDWMSFVLSESGQSLNSMAISGQISKKLHLSLDSLTHLKKLTFGTDGLFKPSSLGDMMLTIAQILDGLHEGSSLRNLEIKLLAYIVRQDFLSRLASWECWPMMDAAFSRYQERAKDVIHIDFNIHCLPPDVISARVDDSVEQELYFSRIFTEKLPLTNENPFIEMLVYP</sequence>
<dbReference type="AlphaFoldDB" id="A0A9P6E8F2"/>
<proteinExistence type="predicted"/>
<keyword evidence="2" id="KW-1185">Reference proteome</keyword>
<organism evidence="1 2">
    <name type="scientific">Crepidotus variabilis</name>
    <dbReference type="NCBI Taxonomy" id="179855"/>
    <lineage>
        <taxon>Eukaryota</taxon>
        <taxon>Fungi</taxon>
        <taxon>Dikarya</taxon>
        <taxon>Basidiomycota</taxon>
        <taxon>Agaricomycotina</taxon>
        <taxon>Agaricomycetes</taxon>
        <taxon>Agaricomycetidae</taxon>
        <taxon>Agaricales</taxon>
        <taxon>Agaricineae</taxon>
        <taxon>Crepidotaceae</taxon>
        <taxon>Crepidotus</taxon>
    </lineage>
</organism>
<name>A0A9P6E8F2_9AGAR</name>
<accession>A0A9P6E8F2</accession>
<evidence type="ECO:0000313" key="1">
    <source>
        <dbReference type="EMBL" id="KAF9524451.1"/>
    </source>
</evidence>
<comment type="caution">
    <text evidence="1">The sequence shown here is derived from an EMBL/GenBank/DDBJ whole genome shotgun (WGS) entry which is preliminary data.</text>
</comment>
<dbReference type="EMBL" id="MU157898">
    <property type="protein sequence ID" value="KAF9524451.1"/>
    <property type="molecule type" value="Genomic_DNA"/>
</dbReference>
<reference evidence="1" key="1">
    <citation type="submission" date="2020-11" db="EMBL/GenBank/DDBJ databases">
        <authorList>
            <consortium name="DOE Joint Genome Institute"/>
            <person name="Ahrendt S."/>
            <person name="Riley R."/>
            <person name="Andreopoulos W."/>
            <person name="Labutti K."/>
            <person name="Pangilinan J."/>
            <person name="Ruiz-Duenas F.J."/>
            <person name="Barrasa J.M."/>
            <person name="Sanchez-Garcia M."/>
            <person name="Camarero S."/>
            <person name="Miyauchi S."/>
            <person name="Serrano A."/>
            <person name="Linde D."/>
            <person name="Babiker R."/>
            <person name="Drula E."/>
            <person name="Ayuso-Fernandez I."/>
            <person name="Pacheco R."/>
            <person name="Padilla G."/>
            <person name="Ferreira P."/>
            <person name="Barriuso J."/>
            <person name="Kellner H."/>
            <person name="Castanera R."/>
            <person name="Alfaro M."/>
            <person name="Ramirez L."/>
            <person name="Pisabarro A.G."/>
            <person name="Kuo A."/>
            <person name="Tritt A."/>
            <person name="Lipzen A."/>
            <person name="He G."/>
            <person name="Yan M."/>
            <person name="Ng V."/>
            <person name="Cullen D."/>
            <person name="Martin F."/>
            <person name="Rosso M.-N."/>
            <person name="Henrissat B."/>
            <person name="Hibbett D."/>
            <person name="Martinez A.T."/>
            <person name="Grigoriev I.V."/>
        </authorList>
    </citation>
    <scope>NUCLEOTIDE SEQUENCE</scope>
    <source>
        <strain evidence="1">CBS 506.95</strain>
    </source>
</reference>